<keyword evidence="3" id="KW-1185">Reference proteome</keyword>
<evidence type="ECO:0000313" key="3">
    <source>
        <dbReference type="Proteomes" id="UP000006911"/>
    </source>
</evidence>
<evidence type="ECO:0000313" key="2">
    <source>
        <dbReference type="EMBL" id="CAZ81954.1"/>
    </source>
</evidence>
<dbReference type="HOGENOM" id="CLU_2063190_0_0_1"/>
<name>D5GBV4_TUBMM</name>
<dbReference type="EMBL" id="FN430097">
    <property type="protein sequence ID" value="CAZ81954.1"/>
    <property type="molecule type" value="Genomic_DNA"/>
</dbReference>
<protein>
    <submittedName>
        <fullName evidence="2">(Perigord truffle) hypothetical protein</fullName>
    </submittedName>
</protein>
<dbReference type="Proteomes" id="UP000006911">
    <property type="component" value="Unassembled WGS sequence"/>
</dbReference>
<feature type="region of interest" description="Disordered" evidence="1">
    <location>
        <begin position="89"/>
        <end position="111"/>
    </location>
</feature>
<organism evidence="2 3">
    <name type="scientific">Tuber melanosporum (strain Mel28)</name>
    <name type="common">Perigord black truffle</name>
    <dbReference type="NCBI Taxonomy" id="656061"/>
    <lineage>
        <taxon>Eukaryota</taxon>
        <taxon>Fungi</taxon>
        <taxon>Dikarya</taxon>
        <taxon>Ascomycota</taxon>
        <taxon>Pezizomycotina</taxon>
        <taxon>Pezizomycetes</taxon>
        <taxon>Pezizales</taxon>
        <taxon>Tuberaceae</taxon>
        <taxon>Tuber</taxon>
    </lineage>
</organism>
<feature type="compositionally biased region" description="Polar residues" evidence="1">
    <location>
        <begin position="99"/>
        <end position="109"/>
    </location>
</feature>
<gene>
    <name evidence="2" type="ORF">GSTUM_00005600001</name>
</gene>
<feature type="region of interest" description="Disordered" evidence="1">
    <location>
        <begin position="14"/>
        <end position="54"/>
    </location>
</feature>
<reference evidence="2 3" key="1">
    <citation type="journal article" date="2010" name="Nature">
        <title>Perigord black truffle genome uncovers evolutionary origins and mechanisms of symbiosis.</title>
        <authorList>
            <person name="Martin F."/>
            <person name="Kohler A."/>
            <person name="Murat C."/>
            <person name="Balestrini R."/>
            <person name="Coutinho P.M."/>
            <person name="Jaillon O."/>
            <person name="Montanini B."/>
            <person name="Morin E."/>
            <person name="Noel B."/>
            <person name="Percudani R."/>
            <person name="Porcel B."/>
            <person name="Rubini A."/>
            <person name="Amicucci A."/>
            <person name="Amselem J."/>
            <person name="Anthouard V."/>
            <person name="Arcioni S."/>
            <person name="Artiguenave F."/>
            <person name="Aury J.M."/>
            <person name="Ballario P."/>
            <person name="Bolchi A."/>
            <person name="Brenna A."/>
            <person name="Brun A."/>
            <person name="Buee M."/>
            <person name="Cantarel B."/>
            <person name="Chevalier G."/>
            <person name="Couloux A."/>
            <person name="Da Silva C."/>
            <person name="Denoeud F."/>
            <person name="Duplessis S."/>
            <person name="Ghignone S."/>
            <person name="Hilselberger B."/>
            <person name="Iotti M."/>
            <person name="Marcais B."/>
            <person name="Mello A."/>
            <person name="Miranda M."/>
            <person name="Pacioni G."/>
            <person name="Quesneville H."/>
            <person name="Riccioni C."/>
            <person name="Ruotolo R."/>
            <person name="Splivallo R."/>
            <person name="Stocchi V."/>
            <person name="Tisserant E."/>
            <person name="Viscomi A.R."/>
            <person name="Zambonelli A."/>
            <person name="Zampieri E."/>
            <person name="Henrissat B."/>
            <person name="Lebrun M.H."/>
            <person name="Paolocci F."/>
            <person name="Bonfante P."/>
            <person name="Ottonello S."/>
            <person name="Wincker P."/>
        </authorList>
    </citation>
    <scope>NUCLEOTIDE SEQUENCE [LARGE SCALE GENOMIC DNA]</scope>
    <source>
        <strain evidence="2 3">Mel28</strain>
    </source>
</reference>
<evidence type="ECO:0000256" key="1">
    <source>
        <dbReference type="SAM" id="MobiDB-lite"/>
    </source>
</evidence>
<dbReference type="AlphaFoldDB" id="D5GBV4"/>
<dbReference type="KEGG" id="tml:GSTUM_00005600001"/>
<proteinExistence type="predicted"/>
<feature type="compositionally biased region" description="Pro residues" evidence="1">
    <location>
        <begin position="14"/>
        <end position="23"/>
    </location>
</feature>
<accession>D5GBV4</accession>
<sequence>MILSSYIFSMTETLPPPPSIPHPHSPDHCKPQQTKRARKYVPHYSPGPRISQKMGEQEWFQGPLSRFAPRPCLQNVDVKIFQPTAPYSYRTGKGKKSNPPANFSAQLGSAISPRGVLIS</sequence>
<dbReference type="InParanoid" id="D5GBV4"/>
<dbReference type="GeneID" id="9182991"/>
<dbReference type="RefSeq" id="XP_002837763.1">
    <property type="nucleotide sequence ID" value="XM_002837717.1"/>
</dbReference>